<evidence type="ECO:0000256" key="7">
    <source>
        <dbReference type="ARBA" id="ARBA00023187"/>
    </source>
</evidence>
<evidence type="ECO:0000256" key="4">
    <source>
        <dbReference type="ARBA" id="ARBA00022728"/>
    </source>
</evidence>
<dbReference type="GO" id="GO:0006397">
    <property type="term" value="P:mRNA processing"/>
    <property type="evidence" value="ECO:0007669"/>
    <property type="project" value="UniProtKB-KW"/>
</dbReference>
<name>F0W7S2_9STRA</name>
<dbReference type="GO" id="GO:0008380">
    <property type="term" value="P:RNA splicing"/>
    <property type="evidence" value="ECO:0007669"/>
    <property type="project" value="UniProtKB-KW"/>
</dbReference>
<dbReference type="PROSITE" id="PS50102">
    <property type="entry name" value="RRM"/>
    <property type="match status" value="2"/>
</dbReference>
<evidence type="ECO:0000256" key="3">
    <source>
        <dbReference type="ARBA" id="ARBA00022664"/>
    </source>
</evidence>
<dbReference type="InterPro" id="IPR012677">
    <property type="entry name" value="Nucleotide-bd_a/b_plait_sf"/>
</dbReference>
<keyword evidence="3" id="KW-0507">mRNA processing</keyword>
<dbReference type="FunFam" id="3.30.70.330:FF:000039">
    <property type="entry name" value="U1 small nuclear ribonucleoprotein A"/>
    <property type="match status" value="1"/>
</dbReference>
<evidence type="ECO:0000256" key="8">
    <source>
        <dbReference type="ARBA" id="ARBA00023242"/>
    </source>
</evidence>
<evidence type="ECO:0000256" key="1">
    <source>
        <dbReference type="ARBA" id="ARBA00004123"/>
    </source>
</evidence>
<reference evidence="13" key="1">
    <citation type="journal article" date="2011" name="PLoS Biol.">
        <title>Gene gain and loss during evolution of obligate parasitism in the white rust pathogen of Arabidopsis thaliana.</title>
        <authorList>
            <person name="Kemen E."/>
            <person name="Gardiner A."/>
            <person name="Schultz-Larsen T."/>
            <person name="Kemen A.C."/>
            <person name="Balmuth A.L."/>
            <person name="Robert-Seilaniantz A."/>
            <person name="Bailey K."/>
            <person name="Holub E."/>
            <person name="Studholme D.J."/>
            <person name="Maclean D."/>
            <person name="Jones J.D."/>
        </authorList>
    </citation>
    <scope>NUCLEOTIDE SEQUENCE</scope>
</reference>
<dbReference type="SUPFAM" id="SSF54928">
    <property type="entry name" value="RNA-binding domain, RBD"/>
    <property type="match status" value="1"/>
</dbReference>
<keyword evidence="5" id="KW-0677">Repeat</keyword>
<keyword evidence="9 13" id="KW-0687">Ribonucleoprotein</keyword>
<feature type="compositionally biased region" description="Basic and acidic residues" evidence="11">
    <location>
        <begin position="120"/>
        <end position="140"/>
    </location>
</feature>
<evidence type="ECO:0000259" key="12">
    <source>
        <dbReference type="PROSITE" id="PS50102"/>
    </source>
</evidence>
<dbReference type="InterPro" id="IPR035979">
    <property type="entry name" value="RBD_domain_sf"/>
</dbReference>
<dbReference type="HOGENOM" id="CLU_041869_1_1_1"/>
<organism evidence="13">
    <name type="scientific">Albugo laibachii Nc14</name>
    <dbReference type="NCBI Taxonomy" id="890382"/>
    <lineage>
        <taxon>Eukaryota</taxon>
        <taxon>Sar</taxon>
        <taxon>Stramenopiles</taxon>
        <taxon>Oomycota</taxon>
        <taxon>Peronosporomycetes</taxon>
        <taxon>Albuginales</taxon>
        <taxon>Albuginaceae</taxon>
        <taxon>Albugo</taxon>
    </lineage>
</organism>
<dbReference type="InterPro" id="IPR000504">
    <property type="entry name" value="RRM_dom"/>
</dbReference>
<dbReference type="GO" id="GO:0003723">
    <property type="term" value="F:RNA binding"/>
    <property type="evidence" value="ECO:0007669"/>
    <property type="project" value="UniProtKB-UniRule"/>
</dbReference>
<feature type="domain" description="RRM" evidence="12">
    <location>
        <begin position="27"/>
        <end position="106"/>
    </location>
</feature>
<dbReference type="PANTHER" id="PTHR10501">
    <property type="entry name" value="U1 SMALL NUCLEAR RIBONUCLEOPROTEIN A/U2 SMALL NUCLEAR RIBONUCLEOPROTEIN B"/>
    <property type="match status" value="1"/>
</dbReference>
<dbReference type="Gene3D" id="3.30.70.330">
    <property type="match status" value="2"/>
</dbReference>
<feature type="domain" description="RRM" evidence="12">
    <location>
        <begin position="161"/>
        <end position="234"/>
    </location>
</feature>
<evidence type="ECO:0000256" key="5">
    <source>
        <dbReference type="ARBA" id="ARBA00022737"/>
    </source>
</evidence>
<comment type="subcellular location">
    <subcellularLocation>
        <location evidence="1">Nucleus</location>
    </subcellularLocation>
</comment>
<dbReference type="CDD" id="cd12246">
    <property type="entry name" value="RRM1_U1A_like"/>
    <property type="match status" value="1"/>
</dbReference>
<proteinExistence type="inferred from homology"/>
<accession>F0W7S2</accession>
<evidence type="ECO:0000256" key="6">
    <source>
        <dbReference type="ARBA" id="ARBA00022884"/>
    </source>
</evidence>
<feature type="region of interest" description="Disordered" evidence="11">
    <location>
        <begin position="115"/>
        <end position="157"/>
    </location>
</feature>
<evidence type="ECO:0000256" key="2">
    <source>
        <dbReference type="ARBA" id="ARBA00007243"/>
    </source>
</evidence>
<keyword evidence="6 10" id="KW-0694">RNA-binding</keyword>
<sequence>MGSDPLNSAALTENVKVSKMEDNPPIHTLYIHNLNDKIKPDRLKQSLYASFSQFGKVLEIAIFKARFLRGQAWITFDDVPSASNALRSMNNTTIFDKNMIVQFAKQESDVIARRNGTFVPREKQSRDVPHSSKSDEEMRERKRSMAPPPPPPRQSQHLPHHILFLQDLPPSCNQDMLRVLFEQYHGYKEVRMVPGKSLAFVEFGDESQASVALQGLYGFKLTSTDVLKISFAKR</sequence>
<comment type="similarity">
    <text evidence="2">Belongs to the RRM U1 A/B'' family.</text>
</comment>
<dbReference type="SMART" id="SM00360">
    <property type="entry name" value="RRM"/>
    <property type="match status" value="2"/>
</dbReference>
<dbReference type="AlphaFoldDB" id="F0W7S2"/>
<evidence type="ECO:0000256" key="11">
    <source>
        <dbReference type="SAM" id="MobiDB-lite"/>
    </source>
</evidence>
<dbReference type="FunFam" id="3.30.70.330:FF:000029">
    <property type="entry name" value="U2 small nuclear ribonucleoprotein B"/>
    <property type="match status" value="1"/>
</dbReference>
<dbReference type="GO" id="GO:0005681">
    <property type="term" value="C:spliceosomal complex"/>
    <property type="evidence" value="ECO:0007669"/>
    <property type="project" value="UniProtKB-KW"/>
</dbReference>
<keyword evidence="4" id="KW-0747">Spliceosome</keyword>
<keyword evidence="7" id="KW-0508">mRNA splicing</keyword>
<keyword evidence="8" id="KW-0539">Nucleus</keyword>
<gene>
    <name evidence="13" type="primary">AlNc14C31G2875</name>
    <name evidence="13" type="ORF">ALNC14_033170</name>
</gene>
<evidence type="ECO:0000313" key="13">
    <source>
        <dbReference type="EMBL" id="CCA17174.1"/>
    </source>
</evidence>
<dbReference type="CDD" id="cd12247">
    <property type="entry name" value="RRM2_U1A_like"/>
    <property type="match status" value="1"/>
</dbReference>
<evidence type="ECO:0000256" key="9">
    <source>
        <dbReference type="ARBA" id="ARBA00023274"/>
    </source>
</evidence>
<dbReference type="GO" id="GO:0030532">
    <property type="term" value="C:small nuclear ribonucleoprotein complex"/>
    <property type="evidence" value="ECO:0007669"/>
    <property type="project" value="UniProtKB-ARBA"/>
</dbReference>
<evidence type="ECO:0000256" key="10">
    <source>
        <dbReference type="PROSITE-ProRule" id="PRU00176"/>
    </source>
</evidence>
<reference evidence="13" key="2">
    <citation type="submission" date="2011-02" db="EMBL/GenBank/DDBJ databases">
        <authorList>
            <person name="MacLean D."/>
        </authorList>
    </citation>
    <scope>NUCLEOTIDE SEQUENCE</scope>
</reference>
<protein>
    <submittedName>
        <fullName evidence="13">U1 small nuclear ribonucleoprotein A putative</fullName>
    </submittedName>
</protein>
<dbReference type="EMBL" id="FR824076">
    <property type="protein sequence ID" value="CCA17174.1"/>
    <property type="molecule type" value="Genomic_DNA"/>
</dbReference>
<dbReference type="Pfam" id="PF00076">
    <property type="entry name" value="RRM_1"/>
    <property type="match status" value="2"/>
</dbReference>